<feature type="binding site" evidence="12">
    <location>
        <position position="295"/>
    </location>
    <ligand>
        <name>S-adenosyl-L-methionine</name>
        <dbReference type="ChEBI" id="CHEBI:59789"/>
    </ligand>
</feature>
<dbReference type="InterPro" id="IPR027492">
    <property type="entry name" value="RNA_MTrfase_RlmN"/>
</dbReference>
<evidence type="ECO:0000256" key="2">
    <source>
        <dbReference type="ARBA" id="ARBA00022485"/>
    </source>
</evidence>
<dbReference type="InterPro" id="IPR013785">
    <property type="entry name" value="Aldolase_TIM"/>
</dbReference>
<dbReference type="SFLD" id="SFLDF00275">
    <property type="entry name" value="adenosine_C2_methyltransferase"/>
    <property type="match status" value="1"/>
</dbReference>
<dbReference type="PANTHER" id="PTHR30544:SF5">
    <property type="entry name" value="RADICAL SAM CORE DOMAIN-CONTAINING PROTEIN"/>
    <property type="match status" value="1"/>
</dbReference>
<dbReference type="InterPro" id="IPR048641">
    <property type="entry name" value="RlmN_N"/>
</dbReference>
<dbReference type="GO" id="GO:0051539">
    <property type="term" value="F:4 iron, 4 sulfur cluster binding"/>
    <property type="evidence" value="ECO:0007669"/>
    <property type="project" value="UniProtKB-UniRule"/>
</dbReference>
<name>A0A0A1Z7U9_PROMR</name>
<comment type="cofactor">
    <cofactor evidence="12">
        <name>[4Fe-4S] cluster</name>
        <dbReference type="ChEBI" id="CHEBI:49883"/>
    </cofactor>
    <text evidence="12">Binds 1 [4Fe-4S] cluster. The cluster is coordinated with 3 cysteines and an exchangeable S-adenosyl-L-methionine.</text>
</comment>
<feature type="binding site" evidence="12">
    <location>
        <position position="113"/>
    </location>
    <ligand>
        <name>[4Fe-4S] cluster</name>
        <dbReference type="ChEBI" id="CHEBI:49883"/>
        <note>4Fe-4S-S-AdoMet</note>
    </ligand>
</feature>
<dbReference type="PIRSF" id="PIRSF006004">
    <property type="entry name" value="CHP00048"/>
    <property type="match status" value="1"/>
</dbReference>
<dbReference type="RefSeq" id="WP_032525016.1">
    <property type="nucleotide sequence ID" value="NZ_CP138934.1"/>
</dbReference>
<dbReference type="GO" id="GO:0000049">
    <property type="term" value="F:tRNA binding"/>
    <property type="evidence" value="ECO:0007669"/>
    <property type="project" value="UniProtKB-UniRule"/>
</dbReference>
<comment type="caution">
    <text evidence="12">Lacks conserved residue(s) required for the propagation of feature annotation.</text>
</comment>
<dbReference type="HAMAP" id="MF_01849">
    <property type="entry name" value="RNA_methyltr_RlmN"/>
    <property type="match status" value="1"/>
</dbReference>
<feature type="binding site" evidence="12">
    <location>
        <begin position="219"/>
        <end position="221"/>
    </location>
    <ligand>
        <name>S-adenosyl-L-methionine</name>
        <dbReference type="ChEBI" id="CHEBI:59789"/>
    </ligand>
</feature>
<evidence type="ECO:0000256" key="7">
    <source>
        <dbReference type="ARBA" id="ARBA00022691"/>
    </source>
</evidence>
<feature type="domain" description="Radical SAM core" evidence="13">
    <location>
        <begin position="99"/>
        <end position="333"/>
    </location>
</feature>
<evidence type="ECO:0000256" key="12">
    <source>
        <dbReference type="HAMAP-Rule" id="MF_01849"/>
    </source>
</evidence>
<dbReference type="GO" id="GO:0005737">
    <property type="term" value="C:cytoplasm"/>
    <property type="evidence" value="ECO:0007669"/>
    <property type="project" value="UniProtKB-SubCell"/>
</dbReference>
<evidence type="ECO:0000313" key="14">
    <source>
        <dbReference type="EMBL" id="KGF85545.1"/>
    </source>
</evidence>
<keyword evidence="4 12" id="KW-0698">rRNA processing</keyword>
<dbReference type="eggNOG" id="COG0820">
    <property type="taxonomic scope" value="Bacteria"/>
</dbReference>
<evidence type="ECO:0000256" key="5">
    <source>
        <dbReference type="ARBA" id="ARBA00022603"/>
    </source>
</evidence>
<evidence type="ECO:0000256" key="10">
    <source>
        <dbReference type="ARBA" id="ARBA00023004"/>
    </source>
</evidence>
<comment type="catalytic activity">
    <reaction evidence="12">
        <text>adenosine(2503) in 23S rRNA + 2 reduced [2Fe-2S]-[ferredoxin] + 2 S-adenosyl-L-methionine = 2-methyladenosine(2503) in 23S rRNA + 5'-deoxyadenosine + L-methionine + 2 oxidized [2Fe-2S]-[ferredoxin] + S-adenosyl-L-homocysteine</text>
        <dbReference type="Rhea" id="RHEA:42916"/>
        <dbReference type="Rhea" id="RHEA-COMP:10000"/>
        <dbReference type="Rhea" id="RHEA-COMP:10001"/>
        <dbReference type="Rhea" id="RHEA-COMP:10152"/>
        <dbReference type="Rhea" id="RHEA-COMP:10282"/>
        <dbReference type="ChEBI" id="CHEBI:17319"/>
        <dbReference type="ChEBI" id="CHEBI:33737"/>
        <dbReference type="ChEBI" id="CHEBI:33738"/>
        <dbReference type="ChEBI" id="CHEBI:57844"/>
        <dbReference type="ChEBI" id="CHEBI:57856"/>
        <dbReference type="ChEBI" id="CHEBI:59789"/>
        <dbReference type="ChEBI" id="CHEBI:74411"/>
        <dbReference type="ChEBI" id="CHEBI:74497"/>
        <dbReference type="EC" id="2.1.1.192"/>
    </reaction>
</comment>
<dbReference type="Pfam" id="PF04055">
    <property type="entry name" value="Radical_SAM"/>
    <property type="match status" value="1"/>
</dbReference>
<dbReference type="Pfam" id="PF21016">
    <property type="entry name" value="RlmN_N"/>
    <property type="match status" value="1"/>
</dbReference>
<organism evidence="14 15">
    <name type="scientific">Prochlorococcus marinus str. GP2</name>
    <dbReference type="NCBI Taxonomy" id="59925"/>
    <lineage>
        <taxon>Bacteria</taxon>
        <taxon>Bacillati</taxon>
        <taxon>Cyanobacteriota</taxon>
        <taxon>Cyanophyceae</taxon>
        <taxon>Synechococcales</taxon>
        <taxon>Prochlorococcaceae</taxon>
        <taxon>Prochlorococcus</taxon>
    </lineage>
</organism>
<dbReference type="GO" id="GO:0070475">
    <property type="term" value="P:rRNA base methylation"/>
    <property type="evidence" value="ECO:0007669"/>
    <property type="project" value="UniProtKB-UniRule"/>
</dbReference>
<dbReference type="InterPro" id="IPR004383">
    <property type="entry name" value="rRNA_lsu_MTrfase_RlmN/Cfr"/>
</dbReference>
<feature type="binding site" evidence="12">
    <location>
        <position position="117"/>
    </location>
    <ligand>
        <name>[4Fe-4S] cluster</name>
        <dbReference type="ChEBI" id="CHEBI:49883"/>
        <note>4Fe-4S-S-AdoMet</note>
    </ligand>
</feature>
<evidence type="ECO:0000256" key="9">
    <source>
        <dbReference type="ARBA" id="ARBA00022723"/>
    </source>
</evidence>
<accession>A0A0A1Z7U9</accession>
<keyword evidence="12" id="KW-1015">Disulfide bond</keyword>
<dbReference type="GO" id="GO:0070040">
    <property type="term" value="F:rRNA (adenine(2503)-C2-)-methyltransferase activity"/>
    <property type="evidence" value="ECO:0007669"/>
    <property type="project" value="UniProtKB-UniRule"/>
</dbReference>
<dbReference type="InterPro" id="IPR058240">
    <property type="entry name" value="rSAM_sf"/>
</dbReference>
<dbReference type="STRING" id="59925.EU91_1647"/>
<keyword evidence="2 12" id="KW-0004">4Fe-4S</keyword>
<dbReference type="GO" id="GO:0002935">
    <property type="term" value="F:tRNA (adenine(37)-C2)-methyltransferase activity"/>
    <property type="evidence" value="ECO:0007669"/>
    <property type="project" value="UniProtKB-UniRule"/>
</dbReference>
<comment type="caution">
    <text evidence="14">The sequence shown here is derived from an EMBL/GenBank/DDBJ whole genome shotgun (WGS) entry which is preliminary data.</text>
</comment>
<sequence length="348" mass="39570">MKNLLGSSLKDLENIALGYGQAAFRGRQIYSWIYNYRNKNKNIDQIEVLPLDFRKKLKEDGFKVSELSFQEKNLSNDGTLKLLLTTLDNESIECVGIPTEKRLTACLSSQVGCPMDCKFCATGKEGLKRSLKASEILDQILFIENEMNRKVTNIVFMGMGEPLLNINDLLLSIRSINDDFQISQRKITVSTVAVPRMIKKLSAKSFQILGNCQFTLAISLHASNQKTRQMIIPSAKNYDIENIIEDCRQYVKDTGRRVSFEYLMLNGINDKLEHANELSNLLRGFQCHVNLIQYNQVDEVEFKRASIKNLQLFQSRLSNNGIAVSLRKSRGLDKNAACGQLRQNARKK</sequence>
<dbReference type="NCBIfam" id="TIGR00048">
    <property type="entry name" value="rRNA_mod_RlmN"/>
    <property type="match status" value="1"/>
</dbReference>
<dbReference type="GO" id="GO:0046872">
    <property type="term" value="F:metal ion binding"/>
    <property type="evidence" value="ECO:0007669"/>
    <property type="project" value="UniProtKB-KW"/>
</dbReference>
<feature type="binding site" evidence="12">
    <location>
        <begin position="160"/>
        <end position="161"/>
    </location>
    <ligand>
        <name>S-adenosyl-L-methionine</name>
        <dbReference type="ChEBI" id="CHEBI:59789"/>
    </ligand>
</feature>
<feature type="binding site" evidence="12">
    <location>
        <position position="120"/>
    </location>
    <ligand>
        <name>[4Fe-4S] cluster</name>
        <dbReference type="ChEBI" id="CHEBI:49883"/>
        <note>4Fe-4S-S-AdoMet</note>
    </ligand>
</feature>
<dbReference type="PROSITE" id="PS51918">
    <property type="entry name" value="RADICAL_SAM"/>
    <property type="match status" value="1"/>
</dbReference>
<dbReference type="EMBL" id="JNAH01000008">
    <property type="protein sequence ID" value="KGF85545.1"/>
    <property type="molecule type" value="Genomic_DNA"/>
</dbReference>
<reference evidence="15" key="1">
    <citation type="journal article" date="2014" name="Sci. Data">
        <title>Genomes of diverse isolates of the marine cyanobacterium Prochlorococcus.</title>
        <authorList>
            <person name="Biller S."/>
            <person name="Berube P."/>
            <person name="Thompson J."/>
            <person name="Kelly L."/>
            <person name="Roggensack S."/>
            <person name="Awad L."/>
            <person name="Roache-Johnson K."/>
            <person name="Ding H."/>
            <person name="Giovannoni S.J."/>
            <person name="Moore L.R."/>
            <person name="Chisholm S.W."/>
        </authorList>
    </citation>
    <scope>NUCLEOTIDE SEQUENCE [LARGE SCALE GENOMIC DNA]</scope>
    <source>
        <strain evidence="15">GP2</strain>
    </source>
</reference>
<keyword evidence="3 12" id="KW-0963">Cytoplasm</keyword>
<dbReference type="InterPro" id="IPR007197">
    <property type="entry name" value="rSAM"/>
</dbReference>
<evidence type="ECO:0000256" key="8">
    <source>
        <dbReference type="ARBA" id="ARBA00022694"/>
    </source>
</evidence>
<keyword evidence="11 12" id="KW-0411">Iron-sulfur</keyword>
<dbReference type="Gene3D" id="3.20.20.70">
    <property type="entry name" value="Aldolase class I"/>
    <property type="match status" value="1"/>
</dbReference>
<evidence type="ECO:0000259" key="13">
    <source>
        <dbReference type="PROSITE" id="PS51918"/>
    </source>
</evidence>
<dbReference type="Proteomes" id="UP000030598">
    <property type="component" value="Unassembled WGS sequence"/>
</dbReference>
<keyword evidence="9 12" id="KW-0479">Metal-binding</keyword>
<dbReference type="GO" id="GO:0019843">
    <property type="term" value="F:rRNA binding"/>
    <property type="evidence" value="ECO:0007669"/>
    <property type="project" value="UniProtKB-UniRule"/>
</dbReference>
<dbReference type="SFLD" id="SFLDG01062">
    <property type="entry name" value="methyltransferase_(Class_A)"/>
    <property type="match status" value="1"/>
</dbReference>
<dbReference type="AlphaFoldDB" id="A0A0A1Z7U9"/>
<comment type="function">
    <text evidence="12">Specifically methylates position 2 of adenine 2503 in 23S rRNA and position 2 of adenine 37 in tRNAs.</text>
</comment>
<evidence type="ECO:0000256" key="6">
    <source>
        <dbReference type="ARBA" id="ARBA00022679"/>
    </source>
</evidence>
<keyword evidence="6 12" id="KW-0808">Transferase</keyword>
<evidence type="ECO:0000256" key="4">
    <source>
        <dbReference type="ARBA" id="ARBA00022552"/>
    </source>
</evidence>
<evidence type="ECO:0000313" key="15">
    <source>
        <dbReference type="Proteomes" id="UP000030598"/>
    </source>
</evidence>
<dbReference type="OrthoDB" id="9793973at2"/>
<dbReference type="EC" id="2.1.1.192" evidence="12"/>
<dbReference type="InterPro" id="IPR040072">
    <property type="entry name" value="Methyltransferase_A"/>
</dbReference>
<feature type="binding site" evidence="12">
    <location>
        <position position="190"/>
    </location>
    <ligand>
        <name>S-adenosyl-L-methionine</name>
        <dbReference type="ChEBI" id="CHEBI:59789"/>
    </ligand>
</feature>
<keyword evidence="8 12" id="KW-0819">tRNA processing</keyword>
<dbReference type="SFLD" id="SFLDS00029">
    <property type="entry name" value="Radical_SAM"/>
    <property type="match status" value="1"/>
</dbReference>
<dbReference type="FunFam" id="3.20.20.70:FF:000014">
    <property type="entry name" value="Probable dual-specificity RNA methyltransferase RlmN"/>
    <property type="match status" value="1"/>
</dbReference>
<keyword evidence="10 12" id="KW-0408">Iron</keyword>
<evidence type="ECO:0000256" key="3">
    <source>
        <dbReference type="ARBA" id="ARBA00022490"/>
    </source>
</evidence>
<dbReference type="SUPFAM" id="SSF102114">
    <property type="entry name" value="Radical SAM enzymes"/>
    <property type="match status" value="1"/>
</dbReference>
<feature type="active site" description="S-methylcysteine intermediate" evidence="12">
    <location>
        <position position="338"/>
    </location>
</feature>
<dbReference type="Gene3D" id="1.10.150.530">
    <property type="match status" value="1"/>
</dbReference>
<comment type="subcellular location">
    <subcellularLocation>
        <location evidence="1 12">Cytoplasm</location>
    </subcellularLocation>
</comment>
<feature type="active site" description="Proton acceptor" evidence="12">
    <location>
        <position position="93"/>
    </location>
</feature>
<dbReference type="PANTHER" id="PTHR30544">
    <property type="entry name" value="23S RRNA METHYLTRANSFERASE"/>
    <property type="match status" value="1"/>
</dbReference>
<comment type="catalytic activity">
    <reaction evidence="12">
        <text>adenosine(37) in tRNA + 2 reduced [2Fe-2S]-[ferredoxin] + 2 S-adenosyl-L-methionine = 2-methyladenosine(37) in tRNA + 5'-deoxyadenosine + L-methionine + 2 oxidized [2Fe-2S]-[ferredoxin] + S-adenosyl-L-homocysteine</text>
        <dbReference type="Rhea" id="RHEA:43332"/>
        <dbReference type="Rhea" id="RHEA-COMP:10000"/>
        <dbReference type="Rhea" id="RHEA-COMP:10001"/>
        <dbReference type="Rhea" id="RHEA-COMP:10162"/>
        <dbReference type="Rhea" id="RHEA-COMP:10485"/>
        <dbReference type="ChEBI" id="CHEBI:17319"/>
        <dbReference type="ChEBI" id="CHEBI:33737"/>
        <dbReference type="ChEBI" id="CHEBI:33738"/>
        <dbReference type="ChEBI" id="CHEBI:57844"/>
        <dbReference type="ChEBI" id="CHEBI:57856"/>
        <dbReference type="ChEBI" id="CHEBI:59789"/>
        <dbReference type="ChEBI" id="CHEBI:74411"/>
        <dbReference type="ChEBI" id="CHEBI:74497"/>
        <dbReference type="EC" id="2.1.1.192"/>
    </reaction>
</comment>
<dbReference type="GO" id="GO:0030488">
    <property type="term" value="P:tRNA methylation"/>
    <property type="evidence" value="ECO:0007669"/>
    <property type="project" value="UniProtKB-UniRule"/>
</dbReference>
<proteinExistence type="inferred from homology"/>
<comment type="miscellaneous">
    <text evidence="12">Reaction proceeds by a ping-pong mechanism involving intermediate methylation of a conserved cysteine residue.</text>
</comment>
<keyword evidence="5 12" id="KW-0489">Methyltransferase</keyword>
<comment type="similarity">
    <text evidence="12">Belongs to the radical SAM superfamily. RlmN family.</text>
</comment>
<dbReference type="CDD" id="cd01335">
    <property type="entry name" value="Radical_SAM"/>
    <property type="match status" value="1"/>
</dbReference>
<keyword evidence="7 12" id="KW-0949">S-adenosyl-L-methionine</keyword>
<gene>
    <name evidence="12" type="primary">rlmN</name>
    <name evidence="14" type="ORF">EU91_1647</name>
</gene>
<protein>
    <recommendedName>
        <fullName evidence="12">Probable dual-specificity RNA methyltransferase RlmN</fullName>
        <ecNumber evidence="12">2.1.1.192</ecNumber>
    </recommendedName>
    <alternativeName>
        <fullName evidence="12">23S rRNA (adenine(2503)-C(2))-methyltransferase</fullName>
    </alternativeName>
    <alternativeName>
        <fullName evidence="12">23S rRNA m2A2503 methyltransferase</fullName>
    </alternativeName>
    <alternativeName>
        <fullName evidence="12">Ribosomal RNA large subunit methyltransferase N</fullName>
    </alternativeName>
    <alternativeName>
        <fullName evidence="12">tRNA (adenine(37)-C(2))-methyltransferase</fullName>
    </alternativeName>
    <alternativeName>
        <fullName evidence="12">tRNA m2A37 methyltransferase</fullName>
    </alternativeName>
</protein>
<evidence type="ECO:0000256" key="1">
    <source>
        <dbReference type="ARBA" id="ARBA00004496"/>
    </source>
</evidence>
<evidence type="ECO:0000256" key="11">
    <source>
        <dbReference type="ARBA" id="ARBA00023014"/>
    </source>
</evidence>